<accession>A0A444Z1L4</accession>
<dbReference type="PANTHER" id="PTHR33144:SF45">
    <property type="entry name" value="TRANSPOSASE TNP1_EN_SPM-LIKE DOMAIN-CONTAINING PROTEIN"/>
    <property type="match status" value="1"/>
</dbReference>
<dbReference type="AlphaFoldDB" id="A0A444Z1L4"/>
<gene>
    <name evidence="2" type="ORF">Ahy_B05g075632</name>
</gene>
<evidence type="ECO:0000256" key="1">
    <source>
        <dbReference type="SAM" id="MobiDB-lite"/>
    </source>
</evidence>
<protein>
    <submittedName>
        <fullName evidence="2">Uncharacterized protein</fullName>
    </submittedName>
</protein>
<reference evidence="2 3" key="1">
    <citation type="submission" date="2019-01" db="EMBL/GenBank/DDBJ databases">
        <title>Sequencing of cultivated peanut Arachis hypogaea provides insights into genome evolution and oil improvement.</title>
        <authorList>
            <person name="Chen X."/>
        </authorList>
    </citation>
    <scope>NUCLEOTIDE SEQUENCE [LARGE SCALE GENOMIC DNA]</scope>
    <source>
        <strain evidence="3">cv. Fuhuasheng</strain>
        <tissue evidence="2">Leaves</tissue>
    </source>
</reference>
<dbReference type="Proteomes" id="UP000289738">
    <property type="component" value="Chromosome B05"/>
</dbReference>
<evidence type="ECO:0000313" key="3">
    <source>
        <dbReference type="Proteomes" id="UP000289738"/>
    </source>
</evidence>
<sequence>MIIKTESGCPVQLGKLVEPRANKKTLAPIRLTQPPPTATTAAPTALQHRVNLIAEWFSFCVRWRRLVIGSRVEDSLPSPLSRSLFSSLSLPSSLFSSPSAPSSLFSSPSPSRSFFYSSLPSSSLFVAVKLPLCLSIPSSARLEDEDYDPEADEVPSFDDHIDDLFVAQEVEGQHNNGKRKDTDFWEVTVIVILFPIHFLEDGVRKASRMSVKEAIALPSNTKIVLPFNKELQSIGQAAGLFSGFLRSLGADYSQFPICADSWKHVNKAKKEHAYDLIKRVFHYEDDAGEKIKCDIMKRIGKNWKDTRHHLYDRCYKEIRTYEKNLEHRSKGIVENEWKKFIDYCQKEETKEKEQGRLVGRGELFILTHKKKDGSYIHPDARVVSEAIANVERQDGSSRHLSQNDSLAQVLEKEHPGQVHALGARPCPTQVFGNAAGQLSGSAEPNEKYERRIAELTAKLEEEQTKRQSIHKVLRYLVQQQGGNLPAEVAAELAFLGGTPNSSCAGPSSSGNHDPQQKF</sequence>
<dbReference type="Pfam" id="PF03004">
    <property type="entry name" value="Transposase_24"/>
    <property type="match status" value="1"/>
</dbReference>
<organism evidence="2 3">
    <name type="scientific">Arachis hypogaea</name>
    <name type="common">Peanut</name>
    <dbReference type="NCBI Taxonomy" id="3818"/>
    <lineage>
        <taxon>Eukaryota</taxon>
        <taxon>Viridiplantae</taxon>
        <taxon>Streptophyta</taxon>
        <taxon>Embryophyta</taxon>
        <taxon>Tracheophyta</taxon>
        <taxon>Spermatophyta</taxon>
        <taxon>Magnoliopsida</taxon>
        <taxon>eudicotyledons</taxon>
        <taxon>Gunneridae</taxon>
        <taxon>Pentapetalae</taxon>
        <taxon>rosids</taxon>
        <taxon>fabids</taxon>
        <taxon>Fabales</taxon>
        <taxon>Fabaceae</taxon>
        <taxon>Papilionoideae</taxon>
        <taxon>50 kb inversion clade</taxon>
        <taxon>dalbergioids sensu lato</taxon>
        <taxon>Dalbergieae</taxon>
        <taxon>Pterocarpus clade</taxon>
        <taxon>Arachis</taxon>
    </lineage>
</organism>
<proteinExistence type="predicted"/>
<comment type="caution">
    <text evidence="2">The sequence shown here is derived from an EMBL/GenBank/DDBJ whole genome shotgun (WGS) entry which is preliminary data.</text>
</comment>
<dbReference type="EMBL" id="SDMP01000015">
    <property type="protein sequence ID" value="RYR08083.1"/>
    <property type="molecule type" value="Genomic_DNA"/>
</dbReference>
<dbReference type="InterPro" id="IPR004252">
    <property type="entry name" value="Probable_transposase_24"/>
</dbReference>
<evidence type="ECO:0000313" key="2">
    <source>
        <dbReference type="EMBL" id="RYR08083.1"/>
    </source>
</evidence>
<dbReference type="PANTHER" id="PTHR33144">
    <property type="entry name" value="OS10G0409366 PROTEIN-RELATED"/>
    <property type="match status" value="1"/>
</dbReference>
<name>A0A444Z1L4_ARAHY</name>
<feature type="region of interest" description="Disordered" evidence="1">
    <location>
        <begin position="497"/>
        <end position="518"/>
    </location>
</feature>
<feature type="compositionally biased region" description="Polar residues" evidence="1">
    <location>
        <begin position="498"/>
        <end position="518"/>
    </location>
</feature>
<keyword evidence="3" id="KW-1185">Reference proteome</keyword>